<evidence type="ECO:0000313" key="5">
    <source>
        <dbReference type="Proteomes" id="UP001320420"/>
    </source>
</evidence>
<evidence type="ECO:0000313" key="4">
    <source>
        <dbReference type="EMBL" id="KAK7750006.1"/>
    </source>
</evidence>
<dbReference type="Pfam" id="PF11951">
    <property type="entry name" value="Fungal_trans_2"/>
    <property type="match status" value="1"/>
</dbReference>
<feature type="compositionally biased region" description="Gly residues" evidence="3">
    <location>
        <begin position="648"/>
        <end position="660"/>
    </location>
</feature>
<organism evidence="4 5">
    <name type="scientific">Diatrype stigma</name>
    <dbReference type="NCBI Taxonomy" id="117547"/>
    <lineage>
        <taxon>Eukaryota</taxon>
        <taxon>Fungi</taxon>
        <taxon>Dikarya</taxon>
        <taxon>Ascomycota</taxon>
        <taxon>Pezizomycotina</taxon>
        <taxon>Sordariomycetes</taxon>
        <taxon>Xylariomycetidae</taxon>
        <taxon>Xylariales</taxon>
        <taxon>Diatrypaceae</taxon>
        <taxon>Diatrype</taxon>
    </lineage>
</organism>
<keyword evidence="2" id="KW-0539">Nucleus</keyword>
<sequence length="736" mass="79849">MVSYGNKIAFKDQTSFVTQRFSGRDDAPKRRKQQQTSTSPPSQEVASTRPGPVPVPVPVPVASQAGPVARTGTGTGTGTASGSEFPDLFFDDYTTGMFQPGNAAAGTATTMLSPPVIEDSFWQDWHLAEFLRTDGRQFQMFGSSPLQDLGVSESPTETAVLGALDSGLLDSSLIYPRLSPSPLTFTNPINRCFIFPEDGDYYRRLLEGQVKGLSTILPIRDFIVEEGLSAPYLYNAALAISALTLSWTDTQPAIKRHALRHYNVSLAGLRNAFPDGNPKAFQGAGLNELLSWFLARLLLANFDLNWGSLAAWRAHLRAAGRVLSAWHGRFSRSAAGRKLAHAFARMALLVELQNEDRAVTRLRTMNPAVADELSAMLERSDSPRDRLMHLIREVTRLEIRCRSMPGLDTKWVREMVAIEAQLAAWQRSLPASELPVDTGVQDPIAFSASPPPTDYLACIPAPANTANNMSLTHSSNSRNSKSSKSVSSTGTLHITPLTFPSSTDPYTAAVNYAHFLCARMRARTRYLEGTGRVTPPDSEATVLHICRIAAGVAPTGCAQADAFGHGFMPAVVGAYRWTTNPQIQAWIEGWLSGYPTREGIWNVSQTRRLLAWLEAERARRRQTDHGWDIIAARIEEEDDDCEDEYDHGGAGGGSGGGPLGGDSMIESKVWEQVTRRGSNSDESSSGASTSDNRGAVARREQIGASGGGGGGDSGPFKIIVHSKMLGNLTTDYYVVP</sequence>
<evidence type="ECO:0000256" key="1">
    <source>
        <dbReference type="ARBA" id="ARBA00004123"/>
    </source>
</evidence>
<gene>
    <name evidence="4" type="ORF">SLS62_008115</name>
</gene>
<dbReference type="InterPro" id="IPR021858">
    <property type="entry name" value="Fun_TF"/>
</dbReference>
<dbReference type="EMBL" id="JAKJXP020000072">
    <property type="protein sequence ID" value="KAK7750006.1"/>
    <property type="molecule type" value="Genomic_DNA"/>
</dbReference>
<proteinExistence type="predicted"/>
<protein>
    <submittedName>
        <fullName evidence="4">Uncharacterized protein</fullName>
    </submittedName>
</protein>
<dbReference type="AlphaFoldDB" id="A0AAN9YMX7"/>
<dbReference type="Proteomes" id="UP001320420">
    <property type="component" value="Unassembled WGS sequence"/>
</dbReference>
<feature type="compositionally biased region" description="Low complexity" evidence="3">
    <location>
        <begin position="474"/>
        <end position="488"/>
    </location>
</feature>
<comment type="subcellular location">
    <subcellularLocation>
        <location evidence="1">Nucleus</location>
    </subcellularLocation>
</comment>
<feature type="compositionally biased region" description="Low complexity" evidence="3">
    <location>
        <begin position="34"/>
        <end position="43"/>
    </location>
</feature>
<evidence type="ECO:0000256" key="3">
    <source>
        <dbReference type="SAM" id="MobiDB-lite"/>
    </source>
</evidence>
<feature type="compositionally biased region" description="Low complexity" evidence="3">
    <location>
        <begin position="675"/>
        <end position="692"/>
    </location>
</feature>
<dbReference type="PANTHER" id="PTHR37534">
    <property type="entry name" value="TRANSCRIPTIONAL ACTIVATOR PROTEIN UGA3"/>
    <property type="match status" value="1"/>
</dbReference>
<feature type="region of interest" description="Disordered" evidence="3">
    <location>
        <begin position="469"/>
        <end position="488"/>
    </location>
</feature>
<keyword evidence="5" id="KW-1185">Reference proteome</keyword>
<comment type="caution">
    <text evidence="4">The sequence shown here is derived from an EMBL/GenBank/DDBJ whole genome shotgun (WGS) entry which is preliminary data.</text>
</comment>
<dbReference type="PANTHER" id="PTHR37534:SF46">
    <property type="entry name" value="ZN(II)2CYS6 TRANSCRIPTION FACTOR (EUROFUNG)"/>
    <property type="match status" value="1"/>
</dbReference>
<reference evidence="4 5" key="1">
    <citation type="submission" date="2024-02" db="EMBL/GenBank/DDBJ databases">
        <title>De novo assembly and annotation of 12 fungi associated with fruit tree decline syndrome in Ontario, Canada.</title>
        <authorList>
            <person name="Sulman M."/>
            <person name="Ellouze W."/>
            <person name="Ilyukhin E."/>
        </authorList>
    </citation>
    <scope>NUCLEOTIDE SEQUENCE [LARGE SCALE GENOMIC DNA]</scope>
    <source>
        <strain evidence="4 5">M11/M66-122</strain>
    </source>
</reference>
<feature type="region of interest" description="Disordered" evidence="3">
    <location>
        <begin position="638"/>
        <end position="715"/>
    </location>
</feature>
<feature type="region of interest" description="Disordered" evidence="3">
    <location>
        <begin position="15"/>
        <end position="84"/>
    </location>
</feature>
<feature type="compositionally biased region" description="Gly residues" evidence="3">
    <location>
        <begin position="704"/>
        <end position="713"/>
    </location>
</feature>
<accession>A0AAN9YMX7</accession>
<dbReference type="GO" id="GO:0005634">
    <property type="term" value="C:nucleus"/>
    <property type="evidence" value="ECO:0007669"/>
    <property type="project" value="UniProtKB-SubCell"/>
</dbReference>
<evidence type="ECO:0000256" key="2">
    <source>
        <dbReference type="ARBA" id="ARBA00023242"/>
    </source>
</evidence>
<name>A0AAN9YMX7_9PEZI</name>